<gene>
    <name evidence="3" type="ORF">SAMN05660657_05721</name>
</gene>
<sequence>MPKLTDQEFEEFITAPGFYARIATVDEDGFPRVMPIVFLFDEGKIRFTLRPNSAPWNNVRRDGRVGMAIDETAEPMRRVIIQGHAEVVFQPGQEKEWVHLHRRMLSKTHEAEYIDNYINAQFELGVERPWLQIDLGAPTTRLRTWRNAVPEDGDDRSVPWSKQYIVNAPATKPAAP</sequence>
<evidence type="ECO:0000259" key="2">
    <source>
        <dbReference type="Pfam" id="PF01243"/>
    </source>
</evidence>
<dbReference type="Proteomes" id="UP000199546">
    <property type="component" value="Unassembled WGS sequence"/>
</dbReference>
<feature type="domain" description="Pyridoxamine 5'-phosphate oxidase N-terminal" evidence="2">
    <location>
        <begin position="6"/>
        <end position="104"/>
    </location>
</feature>
<keyword evidence="1" id="KW-0560">Oxidoreductase</keyword>
<dbReference type="InterPro" id="IPR052019">
    <property type="entry name" value="F420H2_bilvrd_red/Heme_oxyg"/>
</dbReference>
<organism evidence="3 4">
    <name type="scientific">Geodermatophilus amargosae</name>
    <dbReference type="NCBI Taxonomy" id="1296565"/>
    <lineage>
        <taxon>Bacteria</taxon>
        <taxon>Bacillati</taxon>
        <taxon>Actinomycetota</taxon>
        <taxon>Actinomycetes</taxon>
        <taxon>Geodermatophilales</taxon>
        <taxon>Geodermatophilaceae</taxon>
        <taxon>Geodermatophilus</taxon>
    </lineage>
</organism>
<dbReference type="Pfam" id="PF01243">
    <property type="entry name" value="PNPOx_N"/>
    <property type="match status" value="1"/>
</dbReference>
<dbReference type="Gene3D" id="2.30.110.10">
    <property type="entry name" value="Electron Transport, Fmn-binding Protein, Chain A"/>
    <property type="match status" value="1"/>
</dbReference>
<keyword evidence="4" id="KW-1185">Reference proteome</keyword>
<dbReference type="PANTHER" id="PTHR35176:SF6">
    <property type="entry name" value="HEME OXYGENASE HI_0854-RELATED"/>
    <property type="match status" value="1"/>
</dbReference>
<dbReference type="PANTHER" id="PTHR35176">
    <property type="entry name" value="HEME OXYGENASE HI_0854-RELATED"/>
    <property type="match status" value="1"/>
</dbReference>
<dbReference type="SUPFAM" id="SSF50475">
    <property type="entry name" value="FMN-binding split barrel"/>
    <property type="match status" value="1"/>
</dbReference>
<reference evidence="4" key="1">
    <citation type="submission" date="2016-10" db="EMBL/GenBank/DDBJ databases">
        <authorList>
            <person name="Varghese N."/>
            <person name="Submissions S."/>
        </authorList>
    </citation>
    <scope>NUCLEOTIDE SEQUENCE [LARGE SCALE GENOMIC DNA]</scope>
    <source>
        <strain evidence="4">DSM 46136</strain>
    </source>
</reference>
<evidence type="ECO:0000313" key="4">
    <source>
        <dbReference type="Proteomes" id="UP000199546"/>
    </source>
</evidence>
<dbReference type="InterPro" id="IPR012349">
    <property type="entry name" value="Split_barrel_FMN-bd"/>
</dbReference>
<dbReference type="GO" id="GO:0016627">
    <property type="term" value="F:oxidoreductase activity, acting on the CH-CH group of donors"/>
    <property type="evidence" value="ECO:0007669"/>
    <property type="project" value="TreeGrafter"/>
</dbReference>
<dbReference type="AlphaFoldDB" id="A0A1I7DFC0"/>
<proteinExistence type="predicted"/>
<dbReference type="GO" id="GO:0005829">
    <property type="term" value="C:cytosol"/>
    <property type="evidence" value="ECO:0007669"/>
    <property type="project" value="TreeGrafter"/>
</dbReference>
<accession>A0A1I7DFC0</accession>
<dbReference type="EMBL" id="FPBA01000058">
    <property type="protein sequence ID" value="SFU10421.1"/>
    <property type="molecule type" value="Genomic_DNA"/>
</dbReference>
<evidence type="ECO:0000313" key="3">
    <source>
        <dbReference type="EMBL" id="SFU10421.1"/>
    </source>
</evidence>
<dbReference type="OrthoDB" id="159383at2"/>
<dbReference type="STRING" id="1296565.SAMN05660657_05721"/>
<name>A0A1I7DFC0_9ACTN</name>
<dbReference type="RefSeq" id="WP_093585326.1">
    <property type="nucleotide sequence ID" value="NZ_FPBA01000058.1"/>
</dbReference>
<dbReference type="GO" id="GO:0070967">
    <property type="term" value="F:coenzyme F420 binding"/>
    <property type="evidence" value="ECO:0007669"/>
    <property type="project" value="TreeGrafter"/>
</dbReference>
<protein>
    <submittedName>
        <fullName evidence="3">Pyridoxamine 5'-phosphate oxidase</fullName>
    </submittedName>
</protein>
<evidence type="ECO:0000256" key="1">
    <source>
        <dbReference type="ARBA" id="ARBA00023002"/>
    </source>
</evidence>
<dbReference type="InterPro" id="IPR011576">
    <property type="entry name" value="Pyridox_Oxase_N"/>
</dbReference>